<evidence type="ECO:0000313" key="1">
    <source>
        <dbReference type="EMBL" id="CAD7358823.1"/>
    </source>
</evidence>
<proteinExistence type="predicted"/>
<dbReference type="EMBL" id="LR962863">
    <property type="protein sequence ID" value="CAD7358823.1"/>
    <property type="molecule type" value="Genomic_DNA"/>
</dbReference>
<dbReference type="AlphaFoldDB" id="A0A7Z7QNC7"/>
<gene>
    <name evidence="2" type="ORF">NCTC12218_00407</name>
</gene>
<evidence type="ECO:0000313" key="3">
    <source>
        <dbReference type="Proteomes" id="UP000264146"/>
    </source>
</evidence>
<organism evidence="2">
    <name type="scientific">Staphylococcus schleiferi</name>
    <dbReference type="NCBI Taxonomy" id="1295"/>
    <lineage>
        <taxon>Bacteria</taxon>
        <taxon>Bacillati</taxon>
        <taxon>Bacillota</taxon>
        <taxon>Bacilli</taxon>
        <taxon>Bacillales</taxon>
        <taxon>Staphylococcaceae</taxon>
        <taxon>Staphylococcus</taxon>
    </lineage>
</organism>
<dbReference type="RefSeq" id="WP_016426115.1">
    <property type="nucleotide sequence ID" value="NZ_CABKRV010000002.1"/>
</dbReference>
<dbReference type="Proteomes" id="UP000264146">
    <property type="component" value="Chromosome"/>
</dbReference>
<reference evidence="2" key="1">
    <citation type="submission" date="2018-06" db="EMBL/GenBank/DDBJ databases">
        <authorList>
            <consortium name="Pathogen Informatics"/>
            <person name="Doyle S."/>
        </authorList>
    </citation>
    <scope>NUCLEOTIDE SEQUENCE [LARGE SCALE GENOMIC DNA]</scope>
    <source>
        <strain evidence="2">NCTC12218</strain>
    </source>
</reference>
<accession>A0A7Z7QNC7</accession>
<reference evidence="1 3" key="2">
    <citation type="submission" date="2020-11" db="EMBL/GenBank/DDBJ databases">
        <authorList>
            <consortium name="Pathogen Informatics"/>
        </authorList>
    </citation>
    <scope>NUCLEOTIDE SEQUENCE [LARGE SCALE GENOMIC DNA]</scope>
    <source>
        <strain evidence="1 3">NCTC12218</strain>
    </source>
</reference>
<sequence>MVNTLVITDGQPYTHEYVNMMREQGHKVYVQVSPTMAQTTNGRTRHIDLFNKADVVKALEDIAFVVIIGDPHYSNNALTQGRVINLERLIYDNLATAMHQAGVQKCLAIQARLNPILEQTLAAYNIDVIHQKIKVRHLKWGKRALYQLSKETQTVRSIQALEIPENVSMDGVTSMYGRFLKTLNGRLINGVYDGTRFTIILMPFKLPLIQMYHDTTSDPVKSVVLNITGGLLVKRSGRIPRLEFRRLEGATTTCLIALHDFVPRLPWPIYRLTQAPLHVGVSYLFYKYWNSFK</sequence>
<name>A0A7Z7QNC7_STASC</name>
<dbReference type="EMBL" id="UHEF01000001">
    <property type="protein sequence ID" value="SUM86848.1"/>
    <property type="molecule type" value="Genomic_DNA"/>
</dbReference>
<protein>
    <submittedName>
        <fullName evidence="2">NAD-dependent epimerase/dehydratase, putative</fullName>
    </submittedName>
</protein>
<evidence type="ECO:0000313" key="2">
    <source>
        <dbReference type="EMBL" id="SUM86848.1"/>
    </source>
</evidence>